<dbReference type="PROSITE" id="PS50005">
    <property type="entry name" value="TPR"/>
    <property type="match status" value="1"/>
</dbReference>
<dbReference type="PANTHER" id="PTHR24104">
    <property type="entry name" value="E3 UBIQUITIN-PROTEIN LIGASE NHLRC1-RELATED"/>
    <property type="match status" value="1"/>
</dbReference>
<keyword evidence="1" id="KW-0677">Repeat</keyword>
<reference evidence="4" key="1">
    <citation type="journal article" date="2019" name="PLoS Negl. Trop. Dis.">
        <title>Revisiting the worldwide diversity of Leptospira species in the environment.</title>
        <authorList>
            <person name="Vincent A.T."/>
            <person name="Schiettekatte O."/>
            <person name="Bourhy P."/>
            <person name="Veyrier F.J."/>
            <person name="Picardeau M."/>
        </authorList>
    </citation>
    <scope>NUCLEOTIDE SEQUENCE [LARGE SCALE GENOMIC DNA]</scope>
    <source>
        <strain evidence="4">201300427</strain>
    </source>
</reference>
<evidence type="ECO:0000256" key="2">
    <source>
        <dbReference type="PROSITE-ProRule" id="PRU00339"/>
    </source>
</evidence>
<dbReference type="Gene3D" id="1.25.40.10">
    <property type="entry name" value="Tetratricopeptide repeat domain"/>
    <property type="match status" value="1"/>
</dbReference>
<proteinExistence type="predicted"/>
<dbReference type="CDD" id="cd05819">
    <property type="entry name" value="NHL"/>
    <property type="match status" value="1"/>
</dbReference>
<dbReference type="PROSITE" id="PS51125">
    <property type="entry name" value="NHL"/>
    <property type="match status" value="1"/>
</dbReference>
<comment type="caution">
    <text evidence="4">The sequence shown here is derived from an EMBL/GenBank/DDBJ whole genome shotgun (WGS) entry which is preliminary data.</text>
</comment>
<dbReference type="Pfam" id="PF17170">
    <property type="entry name" value="DUF5128"/>
    <property type="match status" value="2"/>
</dbReference>
<evidence type="ECO:0000313" key="5">
    <source>
        <dbReference type="Proteomes" id="UP000298058"/>
    </source>
</evidence>
<dbReference type="InterPro" id="IPR036465">
    <property type="entry name" value="vWFA_dom_sf"/>
</dbReference>
<dbReference type="SUPFAM" id="SSF48452">
    <property type="entry name" value="TPR-like"/>
    <property type="match status" value="1"/>
</dbReference>
<dbReference type="Gene3D" id="2.120.10.30">
    <property type="entry name" value="TolB, C-terminal domain"/>
    <property type="match status" value="2"/>
</dbReference>
<dbReference type="EMBL" id="RQHW01000047">
    <property type="protein sequence ID" value="TGN18664.1"/>
    <property type="molecule type" value="Genomic_DNA"/>
</dbReference>
<dbReference type="Proteomes" id="UP000298058">
    <property type="component" value="Unassembled WGS sequence"/>
</dbReference>
<gene>
    <name evidence="4" type="ORF">EHS15_14925</name>
</gene>
<dbReference type="SUPFAM" id="SSF101898">
    <property type="entry name" value="NHL repeat"/>
    <property type="match status" value="1"/>
</dbReference>
<evidence type="ECO:0000313" key="4">
    <source>
        <dbReference type="EMBL" id="TGN18664.1"/>
    </source>
</evidence>
<dbReference type="InterPro" id="IPR011990">
    <property type="entry name" value="TPR-like_helical_dom_sf"/>
</dbReference>
<accession>A0A4R9LWK6</accession>
<dbReference type="InterPro" id="IPR011042">
    <property type="entry name" value="6-blade_b-propeller_TolB-like"/>
</dbReference>
<evidence type="ECO:0000256" key="3">
    <source>
        <dbReference type="PROSITE-ProRule" id="PRU00504"/>
    </source>
</evidence>
<protein>
    <submittedName>
        <fullName evidence="4">6-bladed beta-propeller</fullName>
    </submittedName>
</protein>
<dbReference type="PANTHER" id="PTHR24104:SF25">
    <property type="entry name" value="PROTEIN LIN-41"/>
    <property type="match status" value="1"/>
</dbReference>
<dbReference type="InterPro" id="IPR001258">
    <property type="entry name" value="NHL_repeat"/>
</dbReference>
<keyword evidence="2" id="KW-0802">TPR repeat</keyword>
<sequence length="677" mass="77375">MRRVIIFLFLILTTRIFSIDFPHFQLGEDAAKEEFKKGITYKNLKQYSAAKERFQKAVSLKKDFHLARLELANNYFLLGEWEQSLEELEILSSLNKNDLLLQNKIEVLRLSIAGGSSSLERTYFKTLDGDGFRGKRFRNPVDIVFDEDGNFYIAGFETSNIVQFNSNGEPISNWKGSFTKKIEKPVALAYHNKKIYVCDFAKDEILIFDLKGKLLSSVGGTGNGKGKFHGPAGISFDSKGSFYVSDSGNNRIQKFSPTGEFEIQFEGMDGNRLKNPAGICVYDQKIYVVDKDNVRVLVFDTDGNVVSKISKDDWKKPRNIRIFENQIHLTDELTGIWSYSMDMGEWKLLPRFRDKKGVYRVLTRPFAVNVDSTGSFYAVDYGRHRVDVFVAKNTLLSNLDLKIEAIDTAEFPNVHIYTRLRNRSGKEVIGADRLAFRVYENDNMTPLFSLAKKEKLNEKMNVAFVYENSEALAKARPILEDGLSPFFKSLTEWDSLSLYRAGKDANLILPKTQSLLEILAKIRDSSKEEKWNFGKASVMALNKLTTNVGPRVLVLLVSGESREQSFLQYSKTRIVEYARSHSIPIFVLSTSPKQSVRRSWLDITEPTNGNYIVLDGEGEERQLYSTLRSYLDYRYILSYKTDTNPDLIDRYIKLVVDVEHRNVKGKDEGGYFVPGEN</sequence>
<dbReference type="GO" id="GO:0008270">
    <property type="term" value="F:zinc ion binding"/>
    <property type="evidence" value="ECO:0007669"/>
    <property type="project" value="UniProtKB-KW"/>
</dbReference>
<organism evidence="4 5">
    <name type="scientific">Leptospira idonii</name>
    <dbReference type="NCBI Taxonomy" id="1193500"/>
    <lineage>
        <taxon>Bacteria</taxon>
        <taxon>Pseudomonadati</taxon>
        <taxon>Spirochaetota</taxon>
        <taxon>Spirochaetia</taxon>
        <taxon>Leptospirales</taxon>
        <taxon>Leptospiraceae</taxon>
        <taxon>Leptospira</taxon>
    </lineage>
</organism>
<dbReference type="RefSeq" id="WP_135761347.1">
    <property type="nucleotide sequence ID" value="NZ_RQHW01000047.1"/>
</dbReference>
<feature type="repeat" description="TPR" evidence="2">
    <location>
        <begin position="31"/>
        <end position="64"/>
    </location>
</feature>
<feature type="repeat" description="NHL" evidence="3">
    <location>
        <begin position="215"/>
        <end position="258"/>
    </location>
</feature>
<dbReference type="AlphaFoldDB" id="A0A4R9LWK6"/>
<evidence type="ECO:0000256" key="1">
    <source>
        <dbReference type="ARBA" id="ARBA00022737"/>
    </source>
</evidence>
<dbReference type="OrthoDB" id="9792285at2"/>
<dbReference type="SUPFAM" id="SSF53300">
    <property type="entry name" value="vWA-like"/>
    <property type="match status" value="1"/>
</dbReference>
<dbReference type="InterPro" id="IPR019734">
    <property type="entry name" value="TPR_rpt"/>
</dbReference>
<dbReference type="InterPro" id="IPR050952">
    <property type="entry name" value="TRIM-NHL_E3_ligases"/>
</dbReference>
<name>A0A4R9LWK6_9LEPT</name>
<dbReference type="SMART" id="SM00028">
    <property type="entry name" value="TPR"/>
    <property type="match status" value="2"/>
</dbReference>
<keyword evidence="5" id="KW-1185">Reference proteome</keyword>